<keyword evidence="2" id="KW-1185">Reference proteome</keyword>
<evidence type="ECO:0000313" key="1">
    <source>
        <dbReference type="EMBL" id="AYH92262.1"/>
    </source>
</evidence>
<name>A0A3Q8HW84_9CAUD</name>
<evidence type="ECO:0000313" key="2">
    <source>
        <dbReference type="Proteomes" id="UP000276738"/>
    </source>
</evidence>
<dbReference type="EMBL" id="MH809531">
    <property type="protein sequence ID" value="AYH92262.1"/>
    <property type="molecule type" value="Genomic_DNA"/>
</dbReference>
<dbReference type="Proteomes" id="UP000276738">
    <property type="component" value="Segment"/>
</dbReference>
<accession>A0A3Q8HW84</accession>
<dbReference type="KEGG" id="vg:55005551"/>
<reference evidence="1 2" key="1">
    <citation type="submission" date="2018-08" db="EMBL/GenBank/DDBJ databases">
        <title>Lactobacillus phages that infect wine-derived L. plantarum strains.</title>
        <authorList>
            <person name="Kyrkou I."/>
            <person name="Byth Carstens A."/>
            <person name="Ellegaard-Jensen L."/>
            <person name="Kot W."/>
            <person name="Hestbjerg Hansen L."/>
        </authorList>
    </citation>
    <scope>NUCLEOTIDE SEQUENCE [LARGE SCALE GENOMIC DNA]</scope>
</reference>
<proteinExistence type="predicted"/>
<protein>
    <submittedName>
        <fullName evidence="1">Uncharacterized protein</fullName>
    </submittedName>
</protein>
<dbReference type="GeneID" id="55005551"/>
<organism evidence="1 2">
    <name type="scientific">Lactobacillus phage Bromius</name>
    <dbReference type="NCBI Taxonomy" id="2315485"/>
    <lineage>
        <taxon>Viruses</taxon>
        <taxon>Duplodnaviria</taxon>
        <taxon>Heunggongvirae</taxon>
        <taxon>Uroviricota</taxon>
        <taxon>Caudoviricetes</taxon>
        <taxon>Herelleviridae</taxon>
        <taxon>Harbinvirus</taxon>
        <taxon>Harbinvirus bromius</taxon>
    </lineage>
</organism>
<dbReference type="RefSeq" id="YP_009814413.1">
    <property type="nucleotide sequence ID" value="NC_048085.1"/>
</dbReference>
<sequence length="152" mass="17174">MLKHKLEECKYMKFKIKNKYLKESIGLLNDAPLTGMQSIARTRLIKVLEKPLKDYSEATNELVESVVARDSDGKPVNSGQGLKIQPGKEKEYFDTTKELDEQFAEVDEATYSGHESDVKSILQNYSAPMSGNRADAYMALCEALNVFDIKEE</sequence>